<dbReference type="Pfam" id="PF01809">
    <property type="entry name" value="YidD"/>
    <property type="match status" value="1"/>
</dbReference>
<proteinExistence type="inferred from homology"/>
<comment type="function">
    <text evidence="1">Could be involved in insertion of integral membrane proteins into the membrane.</text>
</comment>
<evidence type="ECO:0000313" key="2">
    <source>
        <dbReference type="EMBL" id="OGN23189.1"/>
    </source>
</evidence>
<keyword evidence="1" id="KW-1003">Cell membrane</keyword>
<evidence type="ECO:0000313" key="3">
    <source>
        <dbReference type="Proteomes" id="UP000178227"/>
    </source>
</evidence>
<comment type="subcellular location">
    <subcellularLocation>
        <location evidence="1">Cell membrane</location>
        <topology evidence="1">Peripheral membrane protein</topology>
        <orientation evidence="1">Cytoplasmic side</orientation>
    </subcellularLocation>
</comment>
<protein>
    <recommendedName>
        <fullName evidence="1">Putative membrane protein insertion efficiency factor</fullName>
    </recommendedName>
</protein>
<dbReference type="SMART" id="SM01234">
    <property type="entry name" value="Haemolytic"/>
    <property type="match status" value="1"/>
</dbReference>
<dbReference type="NCBIfam" id="TIGR00278">
    <property type="entry name" value="membrane protein insertion efficiency factor YidD"/>
    <property type="match status" value="1"/>
</dbReference>
<accession>A0A1F8GFF4</accession>
<dbReference type="EMBL" id="MGKI01000004">
    <property type="protein sequence ID" value="OGN23189.1"/>
    <property type="molecule type" value="Genomic_DNA"/>
</dbReference>
<keyword evidence="1" id="KW-0472">Membrane</keyword>
<gene>
    <name evidence="2" type="ORF">A2918_04110</name>
</gene>
<dbReference type="HAMAP" id="MF_00386">
    <property type="entry name" value="UPF0161_YidD"/>
    <property type="match status" value="1"/>
</dbReference>
<dbReference type="PANTHER" id="PTHR33383:SF1">
    <property type="entry name" value="MEMBRANE PROTEIN INSERTION EFFICIENCY FACTOR-RELATED"/>
    <property type="match status" value="1"/>
</dbReference>
<dbReference type="PANTHER" id="PTHR33383">
    <property type="entry name" value="MEMBRANE PROTEIN INSERTION EFFICIENCY FACTOR-RELATED"/>
    <property type="match status" value="1"/>
</dbReference>
<comment type="caution">
    <text evidence="2">The sequence shown here is derived from an EMBL/GenBank/DDBJ whole genome shotgun (WGS) entry which is preliminary data.</text>
</comment>
<reference evidence="2 3" key="1">
    <citation type="journal article" date="2016" name="Nat. Commun.">
        <title>Thousands of microbial genomes shed light on interconnected biogeochemical processes in an aquifer system.</title>
        <authorList>
            <person name="Anantharaman K."/>
            <person name="Brown C.T."/>
            <person name="Hug L.A."/>
            <person name="Sharon I."/>
            <person name="Castelle C.J."/>
            <person name="Probst A.J."/>
            <person name="Thomas B.C."/>
            <person name="Singh A."/>
            <person name="Wilkins M.J."/>
            <person name="Karaoz U."/>
            <person name="Brodie E.L."/>
            <person name="Williams K.H."/>
            <person name="Hubbard S.S."/>
            <person name="Banfield J.F."/>
        </authorList>
    </citation>
    <scope>NUCLEOTIDE SEQUENCE [LARGE SCALE GENOMIC DNA]</scope>
</reference>
<dbReference type="Proteomes" id="UP000178227">
    <property type="component" value="Unassembled WGS sequence"/>
</dbReference>
<comment type="similarity">
    <text evidence="1">Belongs to the UPF0161 family.</text>
</comment>
<evidence type="ECO:0000256" key="1">
    <source>
        <dbReference type="HAMAP-Rule" id="MF_00386"/>
    </source>
</evidence>
<name>A0A1F8GFF4_9BACT</name>
<dbReference type="AlphaFoldDB" id="A0A1F8GFF4"/>
<organism evidence="2 3">
    <name type="scientific">Candidatus Yanofskybacteria bacterium RIFCSPLOWO2_01_FULL_42_49</name>
    <dbReference type="NCBI Taxonomy" id="1802694"/>
    <lineage>
        <taxon>Bacteria</taxon>
        <taxon>Candidatus Yanofskyibacteriota</taxon>
    </lineage>
</organism>
<sequence>MTKLILKIIIMYKKLSAVFRETRIPLFVYTDCKFYPSCSDYAIESISKYGYVKGSVKSLIRILRCSPFSKGGIDAP</sequence>
<dbReference type="STRING" id="1802694.A2918_04110"/>
<dbReference type="GO" id="GO:0005886">
    <property type="term" value="C:plasma membrane"/>
    <property type="evidence" value="ECO:0007669"/>
    <property type="project" value="UniProtKB-SubCell"/>
</dbReference>
<dbReference type="InterPro" id="IPR002696">
    <property type="entry name" value="Membr_insert_effic_factor_YidD"/>
</dbReference>